<organism evidence="3 4">
    <name type="scientific">Heracleum sosnowskyi</name>
    <dbReference type="NCBI Taxonomy" id="360622"/>
    <lineage>
        <taxon>Eukaryota</taxon>
        <taxon>Viridiplantae</taxon>
        <taxon>Streptophyta</taxon>
        <taxon>Embryophyta</taxon>
        <taxon>Tracheophyta</taxon>
        <taxon>Spermatophyta</taxon>
        <taxon>Magnoliopsida</taxon>
        <taxon>eudicotyledons</taxon>
        <taxon>Gunneridae</taxon>
        <taxon>Pentapetalae</taxon>
        <taxon>asterids</taxon>
        <taxon>campanulids</taxon>
        <taxon>Apiales</taxon>
        <taxon>Apiaceae</taxon>
        <taxon>Apioideae</taxon>
        <taxon>apioid superclade</taxon>
        <taxon>Tordylieae</taxon>
        <taxon>Tordyliinae</taxon>
        <taxon>Heracleum</taxon>
    </lineage>
</organism>
<dbReference type="Proteomes" id="UP001237642">
    <property type="component" value="Unassembled WGS sequence"/>
</dbReference>
<proteinExistence type="predicted"/>
<keyword evidence="2" id="KW-0812">Transmembrane</keyword>
<evidence type="ECO:0000313" key="4">
    <source>
        <dbReference type="Proteomes" id="UP001237642"/>
    </source>
</evidence>
<evidence type="ECO:0000256" key="1">
    <source>
        <dbReference type="SAM" id="MobiDB-lite"/>
    </source>
</evidence>
<keyword evidence="2" id="KW-1133">Transmembrane helix</keyword>
<feature type="compositionally biased region" description="Polar residues" evidence="1">
    <location>
        <begin position="150"/>
        <end position="171"/>
    </location>
</feature>
<protein>
    <submittedName>
        <fullName evidence="3">Uncharacterized protein</fullName>
    </submittedName>
</protein>
<feature type="compositionally biased region" description="Basic and acidic residues" evidence="1">
    <location>
        <begin position="127"/>
        <end position="137"/>
    </location>
</feature>
<evidence type="ECO:0000313" key="3">
    <source>
        <dbReference type="EMBL" id="KAK1390251.1"/>
    </source>
</evidence>
<dbReference type="PANTHER" id="PTHR34379:SF3">
    <property type="entry name" value="PROTEIN, PUTATIVE-RELATED"/>
    <property type="match status" value="1"/>
</dbReference>
<feature type="compositionally biased region" description="Basic and acidic residues" evidence="1">
    <location>
        <begin position="188"/>
        <end position="200"/>
    </location>
</feature>
<reference evidence="3" key="2">
    <citation type="submission" date="2023-05" db="EMBL/GenBank/DDBJ databases">
        <authorList>
            <person name="Schelkunov M.I."/>
        </authorList>
    </citation>
    <scope>NUCLEOTIDE SEQUENCE</scope>
    <source>
        <strain evidence="3">Hsosn_3</strain>
        <tissue evidence="3">Leaf</tissue>
    </source>
</reference>
<accession>A0AAD8ISW2</accession>
<keyword evidence="4" id="KW-1185">Reference proteome</keyword>
<dbReference type="EMBL" id="JAUIZM010000004">
    <property type="protein sequence ID" value="KAK1390251.1"/>
    <property type="molecule type" value="Genomic_DNA"/>
</dbReference>
<feature type="region of interest" description="Disordered" evidence="1">
    <location>
        <begin position="127"/>
        <end position="201"/>
    </location>
</feature>
<evidence type="ECO:0000256" key="2">
    <source>
        <dbReference type="SAM" id="Phobius"/>
    </source>
</evidence>
<feature type="transmembrane region" description="Helical" evidence="2">
    <location>
        <begin position="206"/>
        <end position="237"/>
    </location>
</feature>
<dbReference type="InterPro" id="IPR040411">
    <property type="entry name" value="At5g23160-like"/>
</dbReference>
<dbReference type="AlphaFoldDB" id="A0AAD8ISW2"/>
<dbReference type="PANTHER" id="PTHR34379">
    <property type="entry name" value="OS07G0553800 PROTEIN"/>
    <property type="match status" value="1"/>
</dbReference>
<gene>
    <name evidence="3" type="ORF">POM88_018429</name>
</gene>
<comment type="caution">
    <text evidence="3">The sequence shown here is derived from an EMBL/GenBank/DDBJ whole genome shotgun (WGS) entry which is preliminary data.</text>
</comment>
<keyword evidence="2" id="KW-0472">Membrane</keyword>
<sequence length="288" mass="32616">MACFGCSRRASKKYLPQDHIEQDLVKTGSLTKKKKKINSFMSWPRLWTKKSDSKTVPVDISISGSFDPIGKSHSVKLDKKDIVSSKKYRLPIGVNAINIYKKRLGTVKEIILESREVNHLNSLTEEDKYDKKNSSRKKETKKTKPLSKSNSPPENINPRSVTTRVDQTSLPPQKKAKLATRENGNNDFARHENEDNKEASDSNSMIGLSVIVVILVLMLFLGKLYAIVCTSAWFYMIPRLRTAVDSKVIVDNIGPDSIVPDLNSDEHKKRVVLEGLLQRNQRNVIRIL</sequence>
<reference evidence="3" key="1">
    <citation type="submission" date="2023-02" db="EMBL/GenBank/DDBJ databases">
        <title>Genome of toxic invasive species Heracleum sosnowskyi carries increased number of genes despite the absence of recent whole-genome duplications.</title>
        <authorList>
            <person name="Schelkunov M."/>
            <person name="Shtratnikova V."/>
            <person name="Makarenko M."/>
            <person name="Klepikova A."/>
            <person name="Omelchenko D."/>
            <person name="Novikova G."/>
            <person name="Obukhova E."/>
            <person name="Bogdanov V."/>
            <person name="Penin A."/>
            <person name="Logacheva M."/>
        </authorList>
    </citation>
    <scope>NUCLEOTIDE SEQUENCE</scope>
    <source>
        <strain evidence="3">Hsosn_3</strain>
        <tissue evidence="3">Leaf</tissue>
    </source>
</reference>
<name>A0AAD8ISW2_9APIA</name>